<dbReference type="RefSeq" id="WP_188388437.1">
    <property type="nucleotide sequence ID" value="NZ_BMFK01000001.1"/>
</dbReference>
<name>A0A917EPM4_9BACI</name>
<proteinExistence type="predicted"/>
<sequence>MISYAIDVLLVATFVIGITAIIGVFLNTIGEKVFGRKDRSKFVDKSAEMQAGWKRVGGKGIYRKKTY</sequence>
<dbReference type="EMBL" id="BMFK01000001">
    <property type="protein sequence ID" value="GGE72028.1"/>
    <property type="molecule type" value="Genomic_DNA"/>
</dbReference>
<organism evidence="2 3">
    <name type="scientific">Priestia taiwanensis</name>
    <dbReference type="NCBI Taxonomy" id="1347902"/>
    <lineage>
        <taxon>Bacteria</taxon>
        <taxon>Bacillati</taxon>
        <taxon>Bacillota</taxon>
        <taxon>Bacilli</taxon>
        <taxon>Bacillales</taxon>
        <taxon>Bacillaceae</taxon>
        <taxon>Priestia</taxon>
    </lineage>
</organism>
<dbReference type="AlphaFoldDB" id="A0A917EPM4"/>
<comment type="caution">
    <text evidence="2">The sequence shown here is derived from an EMBL/GenBank/DDBJ whole genome shotgun (WGS) entry which is preliminary data.</text>
</comment>
<feature type="transmembrane region" description="Helical" evidence="1">
    <location>
        <begin position="6"/>
        <end position="29"/>
    </location>
</feature>
<reference evidence="2" key="2">
    <citation type="submission" date="2020-09" db="EMBL/GenBank/DDBJ databases">
        <authorList>
            <person name="Sun Q."/>
            <person name="Zhou Y."/>
        </authorList>
    </citation>
    <scope>NUCLEOTIDE SEQUENCE</scope>
    <source>
        <strain evidence="2">CGMCC 1.12698</strain>
    </source>
</reference>
<keyword evidence="3" id="KW-1185">Reference proteome</keyword>
<keyword evidence="1" id="KW-0472">Membrane</keyword>
<protein>
    <submittedName>
        <fullName evidence="2">Uncharacterized protein</fullName>
    </submittedName>
</protein>
<gene>
    <name evidence="2" type="ORF">GCM10007140_22460</name>
</gene>
<keyword evidence="1" id="KW-1133">Transmembrane helix</keyword>
<evidence type="ECO:0000313" key="3">
    <source>
        <dbReference type="Proteomes" id="UP000605259"/>
    </source>
</evidence>
<evidence type="ECO:0000256" key="1">
    <source>
        <dbReference type="SAM" id="Phobius"/>
    </source>
</evidence>
<keyword evidence="1" id="KW-0812">Transmembrane</keyword>
<evidence type="ECO:0000313" key="2">
    <source>
        <dbReference type="EMBL" id="GGE72028.1"/>
    </source>
</evidence>
<accession>A0A917EPM4</accession>
<reference evidence="2" key="1">
    <citation type="journal article" date="2014" name="Int. J. Syst. Evol. Microbiol.">
        <title>Complete genome sequence of Corynebacterium casei LMG S-19264T (=DSM 44701T), isolated from a smear-ripened cheese.</title>
        <authorList>
            <consortium name="US DOE Joint Genome Institute (JGI-PGF)"/>
            <person name="Walter F."/>
            <person name="Albersmeier A."/>
            <person name="Kalinowski J."/>
            <person name="Ruckert C."/>
        </authorList>
    </citation>
    <scope>NUCLEOTIDE SEQUENCE</scope>
    <source>
        <strain evidence="2">CGMCC 1.12698</strain>
    </source>
</reference>
<dbReference type="Proteomes" id="UP000605259">
    <property type="component" value="Unassembled WGS sequence"/>
</dbReference>